<evidence type="ECO:0000313" key="1">
    <source>
        <dbReference type="EMBL" id="KRT05607.1"/>
    </source>
</evidence>
<dbReference type="EMBL" id="CH672590">
    <property type="protein sequence ID" value="KRT05607.1"/>
    <property type="molecule type" value="Genomic_DNA"/>
</dbReference>
<protein>
    <submittedName>
        <fullName evidence="1">Uncharacterized protein</fullName>
    </submittedName>
</protein>
<organism evidence="1">
    <name type="scientific">Drosophila pseudoobscura pseudoobscura</name>
    <name type="common">Fruit fly</name>
    <dbReference type="NCBI Taxonomy" id="46245"/>
    <lineage>
        <taxon>Eukaryota</taxon>
        <taxon>Metazoa</taxon>
        <taxon>Ecdysozoa</taxon>
        <taxon>Arthropoda</taxon>
        <taxon>Hexapoda</taxon>
        <taxon>Insecta</taxon>
        <taxon>Pterygota</taxon>
        <taxon>Neoptera</taxon>
        <taxon>Endopterygota</taxon>
        <taxon>Diptera</taxon>
        <taxon>Brachycera</taxon>
        <taxon>Muscomorpha</taxon>
        <taxon>Ephydroidea</taxon>
        <taxon>Drosophilidae</taxon>
        <taxon>Drosophila</taxon>
        <taxon>Sophophora</taxon>
    </lineage>
</organism>
<accession>A0A0R3NWY7</accession>
<proteinExistence type="predicted"/>
<gene>
    <name evidence="1" type="primary">Dpse\GA31520</name>
    <name evidence="1" type="ORF">Dpse_GA31520</name>
</gene>
<reference evidence="1" key="2">
    <citation type="journal article" date="2007" name="Nature">
        <title>Evolution of genes and genomes on the Drosophila phylogeny.</title>
        <authorList>
            <consortium name="Drosophila 12 Genomes Consortium"/>
            <person name="Clark A.G."/>
            <person name="Eisen M.B."/>
            <person name="Smith D.R."/>
            <person name="Bergman C.M."/>
            <person name="Oliver B."/>
            <person name="Markow T.A."/>
            <person name="Kaufman T.C."/>
            <person name="Kellis M."/>
            <person name="Gelbart W."/>
            <person name="Iyer V.N."/>
            <person name="Pollard D.A."/>
            <person name="Sackton T.B."/>
            <person name="Larracuente A.M."/>
            <person name="Singh N.D."/>
            <person name="Abad J.P."/>
            <person name="Abt D.N."/>
            <person name="Adryan B."/>
            <person name="Aguade M."/>
            <person name="Akashi H."/>
            <person name="Anderson W.W."/>
            <person name="Aquadro C.F."/>
            <person name="Ardell D.H."/>
            <person name="Arguello R."/>
            <person name="Artieri C.G."/>
            <person name="Barbash D.A."/>
            <person name="Barker D."/>
            <person name="Barsanti P."/>
            <person name="Batterham P."/>
            <person name="Batzoglou S."/>
            <person name="Begun D."/>
            <person name="Bhutkar A."/>
            <person name="Blanco E."/>
            <person name="Bosak S.A."/>
            <person name="Bradley R.K."/>
            <person name="Brand A.D."/>
            <person name="Brent M.R."/>
            <person name="Brooks A.N."/>
            <person name="Brown R.H."/>
            <person name="Butlin R.K."/>
            <person name="Caggese C."/>
            <person name="Calvi B.R."/>
            <person name="Bernardo de Carvalho A."/>
            <person name="Caspi A."/>
            <person name="Castrezana S."/>
            <person name="Celniker S.E."/>
            <person name="Chang J.L."/>
            <person name="Chapple C."/>
            <person name="Chatterji S."/>
            <person name="Chinwalla A."/>
            <person name="Civetta A."/>
            <person name="Clifton S.W."/>
            <person name="Comeron J.M."/>
            <person name="Costello J.C."/>
            <person name="Coyne J.A."/>
            <person name="Daub J."/>
            <person name="David R.G."/>
            <person name="Delcher A.L."/>
            <person name="Delehaunty K."/>
            <person name="Do C.B."/>
            <person name="Ebling H."/>
            <person name="Edwards K."/>
            <person name="Eickbush T."/>
            <person name="Evans J.D."/>
            <person name="Filipski A."/>
            <person name="Findeiss S."/>
            <person name="Freyhult E."/>
            <person name="Fulton L."/>
            <person name="Fulton R."/>
            <person name="Garcia A.C."/>
            <person name="Gardiner A."/>
            <person name="Garfield D.A."/>
            <person name="Garvin B.E."/>
            <person name="Gibson G."/>
            <person name="Gilbert D."/>
            <person name="Gnerre S."/>
            <person name="Godfrey J."/>
            <person name="Good R."/>
            <person name="Gotea V."/>
            <person name="Gravely B."/>
            <person name="Greenberg A.J."/>
            <person name="Griffiths-Jones S."/>
            <person name="Gross S."/>
            <person name="Guigo R."/>
            <person name="Gustafson E.A."/>
            <person name="Haerty W."/>
            <person name="Hahn M.W."/>
            <person name="Halligan D.L."/>
            <person name="Halpern A.L."/>
            <person name="Halter G.M."/>
            <person name="Han M.V."/>
            <person name="Heger A."/>
            <person name="Hillier L."/>
            <person name="Hinrichs A.S."/>
            <person name="Holmes I."/>
            <person name="Hoskins R.A."/>
            <person name="Hubisz M.J."/>
            <person name="Hultmark D."/>
            <person name="Huntley M.A."/>
            <person name="Jaffe D.B."/>
            <person name="Jagadeeshan S."/>
            <person name="Jeck W.R."/>
            <person name="Johnson J."/>
            <person name="Jones C.D."/>
            <person name="Jordan W.C."/>
            <person name="Karpen G.H."/>
            <person name="Kataoka E."/>
            <person name="Keightley P.D."/>
            <person name="Kheradpour P."/>
            <person name="Kirkness E.F."/>
            <person name="Koerich L.B."/>
            <person name="Kristiansen K."/>
            <person name="Kudrna D."/>
            <person name="Kulathinal R.J."/>
            <person name="Kumar S."/>
            <person name="Kwok R."/>
            <person name="Lander E."/>
            <person name="Langley C.H."/>
            <person name="Lapoint R."/>
            <person name="Lazzaro B.P."/>
            <person name="Lee S.J."/>
            <person name="Levesque L."/>
            <person name="Li R."/>
            <person name="Lin C.F."/>
            <person name="Lin M.F."/>
            <person name="Lindblad-Toh K."/>
            <person name="Llopart A."/>
            <person name="Long M."/>
            <person name="Low L."/>
            <person name="Lozovsky E."/>
            <person name="Lu J."/>
            <person name="Luo M."/>
            <person name="Machado C.A."/>
            <person name="Makalowski W."/>
            <person name="Marzo M."/>
            <person name="Matsuda M."/>
            <person name="Matzkin L."/>
            <person name="McAllister B."/>
            <person name="McBride C.S."/>
            <person name="McKernan B."/>
            <person name="McKernan K."/>
            <person name="Mendez-Lago M."/>
            <person name="Minx P."/>
            <person name="Mollenhauer M.U."/>
            <person name="Montooth K."/>
            <person name="Mount S.M."/>
            <person name="Mu X."/>
            <person name="Myers E."/>
            <person name="Negre B."/>
            <person name="Newfeld S."/>
            <person name="Nielsen R."/>
            <person name="Noor M.A."/>
            <person name="O'Grady P."/>
            <person name="Pachter L."/>
            <person name="Papaceit M."/>
            <person name="Parisi M.J."/>
            <person name="Parisi M."/>
            <person name="Parts L."/>
            <person name="Pedersen J.S."/>
            <person name="Pesole G."/>
            <person name="Phillippy A.M."/>
            <person name="Ponting C.P."/>
            <person name="Pop M."/>
            <person name="Porcelli D."/>
            <person name="Powell J.R."/>
            <person name="Prohaska S."/>
            <person name="Pruitt K."/>
            <person name="Puig M."/>
            <person name="Quesneville H."/>
            <person name="Ram K.R."/>
            <person name="Rand D."/>
            <person name="Rasmussen M.D."/>
            <person name="Reed L.K."/>
            <person name="Reenan R."/>
            <person name="Reily A."/>
            <person name="Remington K.A."/>
            <person name="Rieger T.T."/>
            <person name="Ritchie M.G."/>
            <person name="Robin C."/>
            <person name="Rogers Y.H."/>
            <person name="Rohde C."/>
            <person name="Rozas J."/>
            <person name="Rubenfield M.J."/>
            <person name="Ruiz A."/>
            <person name="Russo S."/>
            <person name="Salzberg S.L."/>
            <person name="Sanchez-Gracia A."/>
            <person name="Saranga D.J."/>
            <person name="Sato H."/>
            <person name="Schaeffer S.W."/>
            <person name="Schatz M.C."/>
            <person name="Schlenke T."/>
            <person name="Schwartz R."/>
            <person name="Segarra C."/>
            <person name="Singh R.S."/>
            <person name="Sirot L."/>
            <person name="Sirota M."/>
            <person name="Sisneros N.B."/>
            <person name="Smith C.D."/>
            <person name="Smith T.F."/>
            <person name="Spieth J."/>
            <person name="Stage D.E."/>
            <person name="Stark A."/>
            <person name="Stephan W."/>
            <person name="Strausberg R.L."/>
            <person name="Strempel S."/>
            <person name="Sturgill D."/>
            <person name="Sutton G."/>
            <person name="Sutton G.G."/>
            <person name="Tao W."/>
            <person name="Teichmann S."/>
            <person name="Tobari Y.N."/>
            <person name="Tomimura Y."/>
            <person name="Tsolas J.M."/>
            <person name="Valente V.L."/>
            <person name="Venter E."/>
            <person name="Venter J.C."/>
            <person name="Vicario S."/>
            <person name="Vieira F.G."/>
            <person name="Vilella A.J."/>
            <person name="Villasante A."/>
            <person name="Walenz B."/>
            <person name="Wang J."/>
            <person name="Wasserman M."/>
            <person name="Watts T."/>
            <person name="Wilson D."/>
            <person name="Wilson R.K."/>
            <person name="Wing R.A."/>
            <person name="Wolfner M.F."/>
            <person name="Wong A."/>
            <person name="Wong G.K."/>
            <person name="Wu C.I."/>
            <person name="Wu G."/>
            <person name="Yamamoto D."/>
            <person name="Yang H.P."/>
            <person name="Yang S.P."/>
            <person name="Yorke J.A."/>
            <person name="Yoshida K."/>
            <person name="Zdobnov E."/>
            <person name="Zhang P."/>
            <person name="Zhang Y."/>
            <person name="Zimin A.V."/>
            <person name="Baldwin J."/>
            <person name="Abdouelleil A."/>
            <person name="Abdulkadir J."/>
            <person name="Abebe A."/>
            <person name="Abera B."/>
            <person name="Abreu J."/>
            <person name="Acer S.C."/>
            <person name="Aftuck L."/>
            <person name="Alexander A."/>
            <person name="An P."/>
            <person name="Anderson E."/>
            <person name="Anderson S."/>
            <person name="Arachi H."/>
            <person name="Azer M."/>
            <person name="Bachantsang P."/>
            <person name="Barry A."/>
            <person name="Bayul T."/>
            <person name="Berlin A."/>
            <person name="Bessette D."/>
            <person name="Bloom T."/>
            <person name="Blye J."/>
            <person name="Boguslavskiy L."/>
            <person name="Bonnet C."/>
            <person name="Boukhgalter B."/>
            <person name="Bourzgui I."/>
            <person name="Brown A."/>
            <person name="Cahill P."/>
            <person name="Channer S."/>
            <person name="Cheshatsang Y."/>
            <person name="Chuda L."/>
            <person name="Citroen M."/>
            <person name="Collymore A."/>
            <person name="Cooke P."/>
            <person name="Costello M."/>
            <person name="D'Aco K."/>
            <person name="Daza R."/>
            <person name="De Haan G."/>
            <person name="DeGray S."/>
            <person name="DeMaso C."/>
            <person name="Dhargay N."/>
            <person name="Dooley K."/>
            <person name="Dooley E."/>
            <person name="Doricent M."/>
            <person name="Dorje P."/>
            <person name="Dorjee K."/>
            <person name="Dupes A."/>
            <person name="Elong R."/>
            <person name="Falk J."/>
            <person name="Farina A."/>
            <person name="Faro S."/>
            <person name="Ferguson D."/>
            <person name="Fisher S."/>
            <person name="Foley C.D."/>
            <person name="Franke A."/>
            <person name="Friedrich D."/>
            <person name="Gadbois L."/>
            <person name="Gearin G."/>
            <person name="Gearin C.R."/>
            <person name="Giannoukos G."/>
            <person name="Goode T."/>
            <person name="Graham J."/>
            <person name="Grandbois E."/>
            <person name="Grewal S."/>
            <person name="Gyaltsen K."/>
            <person name="Hafez N."/>
            <person name="Hagos B."/>
            <person name="Hall J."/>
            <person name="Henson C."/>
            <person name="Hollinger A."/>
            <person name="Honan T."/>
            <person name="Huard M.D."/>
            <person name="Hughes L."/>
            <person name="Hurhula B."/>
            <person name="Husby M.E."/>
            <person name="Kamat A."/>
            <person name="Kanga B."/>
            <person name="Kashin S."/>
            <person name="Khazanovich D."/>
            <person name="Kisner P."/>
            <person name="Lance K."/>
            <person name="Lara M."/>
            <person name="Lee W."/>
            <person name="Lennon N."/>
            <person name="Letendre F."/>
            <person name="LeVine R."/>
            <person name="Lipovsky A."/>
            <person name="Liu X."/>
            <person name="Liu J."/>
            <person name="Liu S."/>
            <person name="Lokyitsang T."/>
            <person name="Lokyitsang Y."/>
            <person name="Lubonja R."/>
            <person name="Lui A."/>
            <person name="MacDonald P."/>
            <person name="Magnisalis V."/>
            <person name="Maru K."/>
            <person name="Matthews C."/>
            <person name="McCusker W."/>
            <person name="McDonough S."/>
            <person name="Mehta T."/>
            <person name="Meldrim J."/>
            <person name="Meneus L."/>
            <person name="Mihai O."/>
            <person name="Mihalev A."/>
            <person name="Mihova T."/>
            <person name="Mittelman R."/>
            <person name="Mlenga V."/>
            <person name="Montmayeur A."/>
            <person name="Mulrain L."/>
            <person name="Navidi A."/>
            <person name="Naylor J."/>
            <person name="Negash T."/>
            <person name="Nguyen T."/>
            <person name="Nguyen N."/>
            <person name="Nicol R."/>
            <person name="Norbu C."/>
            <person name="Norbu N."/>
            <person name="Novod N."/>
            <person name="O'Neill B."/>
            <person name="Osman S."/>
            <person name="Markiewicz E."/>
            <person name="Oyono O.L."/>
            <person name="Patti C."/>
            <person name="Phunkhang P."/>
            <person name="Pierre F."/>
            <person name="Priest M."/>
            <person name="Raghuraman S."/>
            <person name="Rege F."/>
            <person name="Reyes R."/>
            <person name="Rise C."/>
            <person name="Rogov P."/>
            <person name="Ross K."/>
            <person name="Ryan E."/>
            <person name="Settipalli S."/>
            <person name="Shea T."/>
            <person name="Sherpa N."/>
            <person name="Shi L."/>
            <person name="Shih D."/>
            <person name="Sparrow T."/>
            <person name="Spaulding J."/>
            <person name="Stalker J."/>
            <person name="Stange-Thomann N."/>
            <person name="Stavropoulos S."/>
            <person name="Stone C."/>
            <person name="Strader C."/>
            <person name="Tesfaye S."/>
            <person name="Thomson T."/>
            <person name="Thoulutsang Y."/>
            <person name="Thoulutsang D."/>
            <person name="Topham K."/>
            <person name="Topping I."/>
            <person name="Tsamla T."/>
            <person name="Vassiliev H."/>
            <person name="Vo A."/>
            <person name="Wangchuk T."/>
            <person name="Wangdi T."/>
            <person name="Weiand M."/>
            <person name="Wilkinson J."/>
            <person name="Wilson A."/>
            <person name="Yadav S."/>
            <person name="Young G."/>
            <person name="Yu Q."/>
            <person name="Zembek L."/>
            <person name="Zhong D."/>
            <person name="Zimmer A."/>
            <person name="Zwirko Z."/>
            <person name="Jaffe D.B."/>
            <person name="Alvarez P."/>
            <person name="Brockman W."/>
            <person name="Butler J."/>
            <person name="Chin C."/>
            <person name="Gnerre S."/>
            <person name="Grabherr M."/>
            <person name="Kleber M."/>
            <person name="Mauceli E."/>
            <person name="MacCallum I."/>
        </authorList>
    </citation>
    <scope>NUCLEOTIDE SEQUENCE [LARGE SCALE GENOMIC DNA]</scope>
    <source>
        <strain evidence="1">MV2-25</strain>
    </source>
</reference>
<name>A0A0R3NWY7_DROPS</name>
<dbReference type="Bgee" id="FBgn0271927">
    <property type="expression patterns" value="Expressed in male reproductive system and 1 other cell type or tissue"/>
</dbReference>
<sequence>MCVRGLRTTLALRSAFKQKLAPEDQDYDHTTQKYFQYAQERKARLEKSDGKKLKL</sequence>
<dbReference type="AlphaFoldDB" id="A0A0R3NWY7"/>
<reference evidence="1" key="3">
    <citation type="journal article" date="2012" name="PLoS ONE">
        <title>Mind the gap: upgrading genomes with Pacific Biosciences RS long-read sequencing technology.</title>
        <authorList>
            <person name="English A.C."/>
            <person name="Richards S."/>
            <person name="Han Y."/>
            <person name="Wang M."/>
            <person name="Vee V."/>
            <person name="Qu J."/>
            <person name="Qin X."/>
            <person name="Muzny D.M."/>
            <person name="Reid J.G."/>
            <person name="Worley K.C."/>
            <person name="Gibbs R.A."/>
        </authorList>
    </citation>
    <scope>NUCLEOTIDE SEQUENCE</scope>
    <source>
        <strain evidence="1">MV2-25</strain>
    </source>
</reference>
<reference evidence="1" key="1">
    <citation type="journal article" date="2005" name="Genome Res.">
        <title>Comparative genome sequencing of Drosophila pseudoobscura: chromosomal, gene, and cis-element evolution.</title>
        <authorList>
            <person name="Richards S."/>
            <person name="Liu Y."/>
            <person name="Bettencourt B.R."/>
            <person name="Hradecky P."/>
            <person name="Letovsky S."/>
            <person name="Nielsen R."/>
            <person name="Thornton K."/>
            <person name="Hubisz M.J."/>
            <person name="Chen R."/>
            <person name="Meisel R.P."/>
            <person name="Couronne O."/>
            <person name="Hua S."/>
            <person name="Smith M.A."/>
            <person name="Zhang P."/>
            <person name="Liu J."/>
            <person name="Bussemaker H.J."/>
            <person name="van Batenburg M.F."/>
            <person name="Howells S.L."/>
            <person name="Scherer S.E."/>
            <person name="Sodergren E."/>
            <person name="Matthews B.B."/>
            <person name="Crosby M.A."/>
            <person name="Schroeder A.J."/>
            <person name="Ortiz-Barrientos D."/>
            <person name="Rives C.M."/>
            <person name="Metzker M.L."/>
            <person name="Muzny D.M."/>
            <person name="Scott G."/>
            <person name="Steffen D."/>
            <person name="Wheeler D.A."/>
            <person name="Worley K.C."/>
            <person name="Havlak P."/>
            <person name="Durbin K.J."/>
            <person name="Egan A."/>
            <person name="Gill R."/>
            <person name="Hume J."/>
            <person name="Morgan M.B."/>
            <person name="Miner G."/>
            <person name="Hamilton C."/>
            <person name="Huang Y."/>
            <person name="Waldron L."/>
            <person name="Verduzco D."/>
            <person name="Clerc-Blankenburg K.P."/>
            <person name="Dubchak I."/>
            <person name="Noor M.A."/>
            <person name="Anderson W."/>
            <person name="White K.P."/>
            <person name="Clark A.G."/>
            <person name="Schaeffer S.W."/>
            <person name="Gelbart W."/>
            <person name="Weinstock G.M."/>
            <person name="Gibbs R.A."/>
        </authorList>
    </citation>
    <scope>NUCLEOTIDE SEQUENCE [LARGE SCALE GENOMIC DNA]</scope>
    <source>
        <strain evidence="1">MV2-25</strain>
    </source>
</reference>
<reference evidence="1" key="4">
    <citation type="submission" date="2015-11" db="EMBL/GenBank/DDBJ databases">
        <authorList>
            <consortium name="FlyBase"/>
        </authorList>
    </citation>
    <scope>NUCLEOTIDE SEQUENCE</scope>
    <source>
        <strain evidence="1">MV2-25</strain>
    </source>
</reference>